<accession>A0A478FRY6</accession>
<dbReference type="InterPro" id="IPR050219">
    <property type="entry name" value="DnaG_primase"/>
</dbReference>
<dbReference type="GO" id="GO:0006269">
    <property type="term" value="P:DNA replication, synthesis of primer"/>
    <property type="evidence" value="ECO:0007669"/>
    <property type="project" value="TreeGrafter"/>
</dbReference>
<feature type="domain" description="Toprim" evidence="1">
    <location>
        <begin position="178"/>
        <end position="260"/>
    </location>
</feature>
<dbReference type="Gene3D" id="3.90.980.10">
    <property type="entry name" value="DNA primase, catalytic core, N-terminal domain"/>
    <property type="match status" value="1"/>
</dbReference>
<dbReference type="InterPro" id="IPR013264">
    <property type="entry name" value="DNAG_N"/>
</dbReference>
<dbReference type="Proteomes" id="UP000324831">
    <property type="component" value="Unassembled WGS sequence"/>
</dbReference>
<protein>
    <submittedName>
        <fullName evidence="2">DNA primase</fullName>
    </submittedName>
</protein>
<dbReference type="SUPFAM" id="SSF56731">
    <property type="entry name" value="DNA primase core"/>
    <property type="match status" value="1"/>
</dbReference>
<dbReference type="PANTHER" id="PTHR30313:SF2">
    <property type="entry name" value="DNA PRIMASE"/>
    <property type="match status" value="1"/>
</dbReference>
<organism evidence="2 3">
    <name type="scientific">Candidatus Mycoplasma haematohominis</name>
    <dbReference type="NCBI Taxonomy" id="1494318"/>
    <lineage>
        <taxon>Bacteria</taxon>
        <taxon>Bacillati</taxon>
        <taxon>Mycoplasmatota</taxon>
        <taxon>Mollicutes</taxon>
        <taxon>Mycoplasmataceae</taxon>
        <taxon>Mycoplasma</taxon>
    </lineage>
</organism>
<evidence type="ECO:0000259" key="1">
    <source>
        <dbReference type="PROSITE" id="PS50880"/>
    </source>
</evidence>
<dbReference type="InterPro" id="IPR034151">
    <property type="entry name" value="TOPRIM_DnaG_bac"/>
</dbReference>
<proteinExistence type="predicted"/>
<dbReference type="InterPro" id="IPR037068">
    <property type="entry name" value="DNA_primase_core_N_sf"/>
</dbReference>
<evidence type="ECO:0000313" key="2">
    <source>
        <dbReference type="EMBL" id="GCE63844.1"/>
    </source>
</evidence>
<evidence type="ECO:0000313" key="3">
    <source>
        <dbReference type="Proteomes" id="UP000324831"/>
    </source>
</evidence>
<dbReference type="GO" id="GO:0005737">
    <property type="term" value="C:cytoplasm"/>
    <property type="evidence" value="ECO:0007669"/>
    <property type="project" value="TreeGrafter"/>
</dbReference>
<gene>
    <name evidence="2" type="primary">dnaG</name>
    <name evidence="2" type="ORF">MHSWG343_08510</name>
</gene>
<dbReference type="Gene3D" id="3.40.1360.10">
    <property type="match status" value="1"/>
</dbReference>
<sequence>MRIENCNYVSAIRKIGELLEIDISQYLNARNNELYSLYQLNSQIANAYHRYLFNKQPESQKALDYLTQERKLSIETIKKYQIGYAPSEDILQTIFEIEQNKSKISEAAIKESNIFISTAGEKRAYFRDRIIFPISNTEKEIIGFSGRGDEPKYLNIKNNKAFSRRTAIFNSEYLQEDKKIYIFEGFIDLLKTQQELYCTNGIACMGGIVSKEVHTVLKKYTNQIVLCFDNDLAGQSFTINIGKELLLSGFEVSVVDLLDIQEKDIDEAIDKASDKRILKEKIDNPLCFIDWIYKKNKPQNLDSTILLVDETFNMFISPQGLKQKVNNVYAKTLTNKIFEWYKNTPEYITRNLEETLNIKKEKYLTIIDQSSVAEIPTQEEETHQELPENAIENDYKEITNPFVKLTIKYQNLPKFLEKNKQTIEQENEWKYKLNPEHLIDIPEISWLISQINLSNPKLEIPENIAKYSKFSKQITSQEEFFDNYYSFYCEYLKALANFHLKDNYGDIETRFLKNRNIKEEAKKIKEISSKFFLKSKFSKKN</sequence>
<dbReference type="AlphaFoldDB" id="A0A478FRY6"/>
<dbReference type="Pfam" id="PF08275">
    <property type="entry name" value="DNAG_N"/>
    <property type="match status" value="1"/>
</dbReference>
<dbReference type="PANTHER" id="PTHR30313">
    <property type="entry name" value="DNA PRIMASE"/>
    <property type="match status" value="1"/>
</dbReference>
<dbReference type="Pfam" id="PF13155">
    <property type="entry name" value="Toprim_2"/>
    <property type="match status" value="1"/>
</dbReference>
<comment type="caution">
    <text evidence="2">The sequence shown here is derived from an EMBL/GenBank/DDBJ whole genome shotgun (WGS) entry which is preliminary data.</text>
</comment>
<dbReference type="SMART" id="SM00493">
    <property type="entry name" value="TOPRIM"/>
    <property type="match status" value="1"/>
</dbReference>
<dbReference type="CDD" id="cd03364">
    <property type="entry name" value="TOPRIM_DnaG_primases"/>
    <property type="match status" value="1"/>
</dbReference>
<name>A0A478FRY6_9MOLU</name>
<dbReference type="InterPro" id="IPR006171">
    <property type="entry name" value="TOPRIM_dom"/>
</dbReference>
<reference evidence="2 3" key="1">
    <citation type="submission" date="2019-01" db="EMBL/GenBank/DDBJ databases">
        <title>Draft genome sequences of Candidatus Mycoplasma haemohominis SWG34-3 identified from a patient with pyrexia, anemia and liver dysfunction.</title>
        <authorList>
            <person name="Sekizuka T."/>
            <person name="Hattori N."/>
            <person name="Katano H."/>
            <person name="Takuma T."/>
            <person name="Ito T."/>
            <person name="Arai N."/>
            <person name="Yanai R."/>
            <person name="Ishii S."/>
            <person name="Miura Y."/>
            <person name="Tokunaga T."/>
            <person name="Watanabe H."/>
            <person name="Nomura N."/>
            <person name="Eguchi J."/>
            <person name="Arai T."/>
            <person name="Hasegawa H."/>
            <person name="Nakamaki T."/>
            <person name="Wakita T."/>
            <person name="Niki Y."/>
            <person name="Kuroda M."/>
        </authorList>
    </citation>
    <scope>NUCLEOTIDE SEQUENCE [LARGE SCALE GENOMIC DNA]</scope>
    <source>
        <strain evidence="2">SWG34-3</strain>
    </source>
</reference>
<dbReference type="PROSITE" id="PS50880">
    <property type="entry name" value="TOPRIM"/>
    <property type="match status" value="1"/>
</dbReference>
<dbReference type="EMBL" id="BIMN01000004">
    <property type="protein sequence ID" value="GCE63844.1"/>
    <property type="molecule type" value="Genomic_DNA"/>
</dbReference>